<reference evidence="5 6" key="1">
    <citation type="submission" date="2017-11" db="EMBL/GenBank/DDBJ databases">
        <authorList>
            <person name="Han C.G."/>
        </authorList>
    </citation>
    <scope>NUCLEOTIDE SEQUENCE [LARGE SCALE GENOMIC DNA]</scope>
    <source>
        <strain evidence="5 6">A5</strain>
    </source>
</reference>
<evidence type="ECO:0000256" key="2">
    <source>
        <dbReference type="ARBA" id="ARBA00023125"/>
    </source>
</evidence>
<protein>
    <submittedName>
        <fullName evidence="5">AraC family transcriptional regulator</fullName>
    </submittedName>
</protein>
<dbReference type="SUPFAM" id="SSF46689">
    <property type="entry name" value="Homeodomain-like"/>
    <property type="match status" value="1"/>
</dbReference>
<dbReference type="AlphaFoldDB" id="A0A2N5A3G5"/>
<dbReference type="PROSITE" id="PS01124">
    <property type="entry name" value="HTH_ARAC_FAMILY_2"/>
    <property type="match status" value="1"/>
</dbReference>
<dbReference type="GO" id="GO:0005829">
    <property type="term" value="C:cytosol"/>
    <property type="evidence" value="ECO:0007669"/>
    <property type="project" value="TreeGrafter"/>
</dbReference>
<dbReference type="PANTHER" id="PTHR47894">
    <property type="entry name" value="HTH-TYPE TRANSCRIPTIONAL REGULATOR GADX"/>
    <property type="match status" value="1"/>
</dbReference>
<dbReference type="PROSITE" id="PS00041">
    <property type="entry name" value="HTH_ARAC_FAMILY_1"/>
    <property type="match status" value="1"/>
</dbReference>
<dbReference type="InterPro" id="IPR018062">
    <property type="entry name" value="HTH_AraC-typ_CS"/>
</dbReference>
<dbReference type="InterPro" id="IPR018060">
    <property type="entry name" value="HTH_AraC"/>
</dbReference>
<name>A0A2N5A3G5_KLEVA</name>
<dbReference type="Gene3D" id="1.10.10.60">
    <property type="entry name" value="Homeodomain-like"/>
    <property type="match status" value="1"/>
</dbReference>
<feature type="non-terminal residue" evidence="5">
    <location>
        <position position="1"/>
    </location>
</feature>
<evidence type="ECO:0000256" key="1">
    <source>
        <dbReference type="ARBA" id="ARBA00023015"/>
    </source>
</evidence>
<dbReference type="GO" id="GO:0003700">
    <property type="term" value="F:DNA-binding transcription factor activity"/>
    <property type="evidence" value="ECO:0007669"/>
    <property type="project" value="InterPro"/>
</dbReference>
<organism evidence="5 6">
    <name type="scientific">Klebsiella variicola</name>
    <dbReference type="NCBI Taxonomy" id="244366"/>
    <lineage>
        <taxon>Bacteria</taxon>
        <taxon>Pseudomonadati</taxon>
        <taxon>Pseudomonadota</taxon>
        <taxon>Gammaproteobacteria</taxon>
        <taxon>Enterobacterales</taxon>
        <taxon>Enterobacteriaceae</taxon>
        <taxon>Klebsiella/Raoultella group</taxon>
        <taxon>Klebsiella</taxon>
        <taxon>Klebsiella pneumoniae complex</taxon>
    </lineage>
</organism>
<proteinExistence type="predicted"/>
<keyword evidence="3" id="KW-0804">Transcription</keyword>
<evidence type="ECO:0000313" key="5">
    <source>
        <dbReference type="EMBL" id="PLP36275.1"/>
    </source>
</evidence>
<dbReference type="InterPro" id="IPR009057">
    <property type="entry name" value="Homeodomain-like_sf"/>
</dbReference>
<dbReference type="Pfam" id="PF12833">
    <property type="entry name" value="HTH_18"/>
    <property type="match status" value="1"/>
</dbReference>
<dbReference type="EMBL" id="PICB01003096">
    <property type="protein sequence ID" value="PLP36275.1"/>
    <property type="molecule type" value="Genomic_DNA"/>
</dbReference>
<keyword evidence="2" id="KW-0238">DNA-binding</keyword>
<evidence type="ECO:0000259" key="4">
    <source>
        <dbReference type="PROSITE" id="PS01124"/>
    </source>
</evidence>
<dbReference type="PRINTS" id="PR00032">
    <property type="entry name" value="HTHARAC"/>
</dbReference>
<evidence type="ECO:0000313" key="6">
    <source>
        <dbReference type="Proteomes" id="UP000234473"/>
    </source>
</evidence>
<keyword evidence="1" id="KW-0805">Transcription regulation</keyword>
<gene>
    <name evidence="5" type="ORF">CWM98_36500</name>
</gene>
<dbReference type="GO" id="GO:0000976">
    <property type="term" value="F:transcription cis-regulatory region binding"/>
    <property type="evidence" value="ECO:0007669"/>
    <property type="project" value="TreeGrafter"/>
</dbReference>
<dbReference type="InterPro" id="IPR020449">
    <property type="entry name" value="Tscrpt_reg_AraC-type_HTH"/>
</dbReference>
<accession>A0A2N5A3G5</accession>
<comment type="caution">
    <text evidence="5">The sequence shown here is derived from an EMBL/GenBank/DDBJ whole genome shotgun (WGS) entry which is preliminary data.</text>
</comment>
<dbReference type="Proteomes" id="UP000234473">
    <property type="component" value="Unassembled WGS sequence"/>
</dbReference>
<reference evidence="5 6" key="2">
    <citation type="submission" date="2018-01" db="EMBL/GenBank/DDBJ databases">
        <title>Genomic study of Klebsiella pneumoniae.</title>
        <authorList>
            <person name="Yang Y."/>
            <person name="Bicalho R."/>
        </authorList>
    </citation>
    <scope>NUCLEOTIDE SEQUENCE [LARGE SCALE GENOMIC DNA]</scope>
    <source>
        <strain evidence="5 6">A5</strain>
    </source>
</reference>
<evidence type="ECO:0000256" key="3">
    <source>
        <dbReference type="ARBA" id="ARBA00023163"/>
    </source>
</evidence>
<sequence>LSTSLQLHQTMGLLLALHEAGYAGPLLVERQQDLSAQVRQLVMLSPAQAWSVSRVAKMLFLGESTLRRRLQQESQSFRQIVEEVRMAHALGQLQTTSRPIGEIAQNSGYQSGSRFTARFRQHYGLLPKHVR</sequence>
<dbReference type="SMART" id="SM00342">
    <property type="entry name" value="HTH_ARAC"/>
    <property type="match status" value="1"/>
</dbReference>
<feature type="domain" description="HTH araC/xylS-type" evidence="4">
    <location>
        <begin position="36"/>
        <end position="131"/>
    </location>
</feature>
<dbReference type="PANTHER" id="PTHR47894:SF4">
    <property type="entry name" value="HTH-TYPE TRANSCRIPTIONAL REGULATOR GADX"/>
    <property type="match status" value="1"/>
</dbReference>